<evidence type="ECO:0000313" key="12">
    <source>
        <dbReference type="EMBL" id="GFP22903.1"/>
    </source>
</evidence>
<dbReference type="InterPro" id="IPR014026">
    <property type="entry name" value="UDP-Glc/GDP-Man_DH_dimer"/>
</dbReference>
<evidence type="ECO:0000256" key="8">
    <source>
        <dbReference type="PIRSR" id="PIRSR500134-1"/>
    </source>
</evidence>
<evidence type="ECO:0000313" key="16">
    <source>
        <dbReference type="Proteomes" id="UP000561271"/>
    </source>
</evidence>
<keyword evidence="4 7" id="KW-0560">Oxidoreductase</keyword>
<dbReference type="Gene3D" id="1.20.5.100">
    <property type="entry name" value="Cytochrome c1, transmembrane anchor, C-terminal"/>
    <property type="match status" value="1"/>
</dbReference>
<feature type="binding site" evidence="10">
    <location>
        <position position="158"/>
    </location>
    <ligand>
        <name>NAD(+)</name>
        <dbReference type="ChEBI" id="CHEBI:57540"/>
    </ligand>
</feature>
<keyword evidence="5 7" id="KW-0520">NAD</keyword>
<dbReference type="InterPro" id="IPR001732">
    <property type="entry name" value="UDP-Glc/GDP-Man_DH_N"/>
</dbReference>
<feature type="binding site" evidence="10">
    <location>
        <position position="89"/>
    </location>
    <ligand>
        <name>NAD(+)</name>
        <dbReference type="ChEBI" id="CHEBI:57540"/>
    </ligand>
</feature>
<comment type="similarity">
    <text evidence="2 7">Belongs to the UDP-glucose/GDP-mannose dehydrogenase family.</text>
</comment>
<dbReference type="InterPro" id="IPR008927">
    <property type="entry name" value="6-PGluconate_DH-like_C_sf"/>
</dbReference>
<comment type="caution">
    <text evidence="12">The sequence shown here is derived from an EMBL/GenBank/DDBJ whole genome shotgun (WGS) entry which is preliminary data.</text>
</comment>
<dbReference type="GO" id="GO:0000271">
    <property type="term" value="P:polysaccharide biosynthetic process"/>
    <property type="evidence" value="ECO:0007669"/>
    <property type="project" value="InterPro"/>
</dbReference>
<evidence type="ECO:0000313" key="13">
    <source>
        <dbReference type="EMBL" id="GFP30309.1"/>
    </source>
</evidence>
<evidence type="ECO:0000256" key="6">
    <source>
        <dbReference type="ARBA" id="ARBA00047473"/>
    </source>
</evidence>
<dbReference type="PIRSF" id="PIRSF000124">
    <property type="entry name" value="UDPglc_GDPman_dh"/>
    <property type="match status" value="1"/>
</dbReference>
<evidence type="ECO:0000313" key="14">
    <source>
        <dbReference type="EMBL" id="GFP36421.1"/>
    </source>
</evidence>
<dbReference type="GO" id="GO:0006065">
    <property type="term" value="P:UDP-glucuronate biosynthetic process"/>
    <property type="evidence" value="ECO:0007669"/>
    <property type="project" value="UniProtKB-UniPathway"/>
</dbReference>
<feature type="binding site" evidence="10">
    <location>
        <position position="266"/>
    </location>
    <ligand>
        <name>NAD(+)</name>
        <dbReference type="ChEBI" id="CHEBI:57540"/>
    </ligand>
</feature>
<dbReference type="InterPro" id="IPR036291">
    <property type="entry name" value="NAD(P)-bd_dom_sf"/>
</dbReference>
<evidence type="ECO:0000256" key="9">
    <source>
        <dbReference type="PIRSR" id="PIRSR500134-2"/>
    </source>
</evidence>
<accession>A0A6V8NSA9</accession>
<evidence type="ECO:0000313" key="17">
    <source>
        <dbReference type="Proteomes" id="UP000569018"/>
    </source>
</evidence>
<evidence type="ECO:0000256" key="1">
    <source>
        <dbReference type="ARBA" id="ARBA00004701"/>
    </source>
</evidence>
<dbReference type="InterPro" id="IPR014027">
    <property type="entry name" value="UDP-Glc/GDP-Man_DH_C"/>
</dbReference>
<dbReference type="AlphaFoldDB" id="A0A6V8NSA9"/>
<dbReference type="RefSeq" id="WP_176230770.1">
    <property type="nucleotide sequence ID" value="NZ_BLRZ01000056.1"/>
</dbReference>
<dbReference type="UniPathway" id="UPA00038">
    <property type="reaction ID" value="UER00491"/>
</dbReference>
<feature type="binding site" evidence="10">
    <location>
        <position position="330"/>
    </location>
    <ligand>
        <name>NAD(+)</name>
        <dbReference type="ChEBI" id="CHEBI:57540"/>
    </ligand>
</feature>
<comment type="catalytic activity">
    <reaction evidence="6 7">
        <text>UDP-alpha-D-glucose + 2 NAD(+) + H2O = UDP-alpha-D-glucuronate + 2 NADH + 3 H(+)</text>
        <dbReference type="Rhea" id="RHEA:23596"/>
        <dbReference type="ChEBI" id="CHEBI:15377"/>
        <dbReference type="ChEBI" id="CHEBI:15378"/>
        <dbReference type="ChEBI" id="CHEBI:57540"/>
        <dbReference type="ChEBI" id="CHEBI:57945"/>
        <dbReference type="ChEBI" id="CHEBI:58052"/>
        <dbReference type="ChEBI" id="CHEBI:58885"/>
        <dbReference type="EC" id="1.1.1.22"/>
    </reaction>
</comment>
<evidence type="ECO:0000256" key="4">
    <source>
        <dbReference type="ARBA" id="ARBA00023002"/>
    </source>
</evidence>
<reference evidence="16 17" key="1">
    <citation type="journal article" date="2020" name="Front. Microbiol.">
        <title>Single-cell genomics of novel Actinobacteria with the Wood-Ljungdahl pathway discovered in a serpentinizing system.</title>
        <authorList>
            <person name="Merino N."/>
            <person name="Kawai M."/>
            <person name="Boyd E.S."/>
            <person name="Colman D.R."/>
            <person name="McGlynn S.E."/>
            <person name="Nealson K.H."/>
            <person name="Kurokawa K."/>
            <person name="Hongoh Y."/>
        </authorList>
    </citation>
    <scope>NUCLEOTIDE SEQUENCE [LARGE SCALE GENOMIC DNA]</scope>
    <source>
        <strain evidence="12 18">S09_30</strain>
        <strain evidence="13 19">S34</strain>
        <strain evidence="14 16">S44</strain>
        <strain evidence="15 17">S47</strain>
    </source>
</reference>
<dbReference type="PIRSF" id="PIRSF500134">
    <property type="entry name" value="UDPglc_DH_bac"/>
    <property type="match status" value="1"/>
</dbReference>
<dbReference type="SUPFAM" id="SSF51735">
    <property type="entry name" value="NAD(P)-binding Rossmann-fold domains"/>
    <property type="match status" value="1"/>
</dbReference>
<dbReference type="Pfam" id="PF03720">
    <property type="entry name" value="UDPG_MGDP_dh_C"/>
    <property type="match status" value="1"/>
</dbReference>
<dbReference type="Pfam" id="PF00984">
    <property type="entry name" value="UDPG_MGDP_dh"/>
    <property type="match status" value="1"/>
</dbReference>
<evidence type="ECO:0000256" key="2">
    <source>
        <dbReference type="ARBA" id="ARBA00006601"/>
    </source>
</evidence>
<keyword evidence="19" id="KW-1185">Reference proteome</keyword>
<feature type="binding site" evidence="9">
    <location>
        <position position="323"/>
    </location>
    <ligand>
        <name>substrate</name>
    </ligand>
</feature>
<evidence type="ECO:0000259" key="11">
    <source>
        <dbReference type="SMART" id="SM00984"/>
    </source>
</evidence>
<dbReference type="GO" id="GO:0003979">
    <property type="term" value="F:UDP-glucose 6-dehydrogenase activity"/>
    <property type="evidence" value="ECO:0007669"/>
    <property type="project" value="UniProtKB-EC"/>
</dbReference>
<dbReference type="EMBL" id="BLRZ01000056">
    <property type="protein sequence ID" value="GFP30309.1"/>
    <property type="molecule type" value="Genomic_DNA"/>
</dbReference>
<dbReference type="NCBIfam" id="TIGR03026">
    <property type="entry name" value="NDP-sugDHase"/>
    <property type="match status" value="1"/>
</dbReference>
<dbReference type="EMBL" id="BLSD01000013">
    <property type="protein sequence ID" value="GFP38712.1"/>
    <property type="molecule type" value="Genomic_DNA"/>
</dbReference>
<evidence type="ECO:0000256" key="7">
    <source>
        <dbReference type="PIRNR" id="PIRNR000124"/>
    </source>
</evidence>
<dbReference type="PROSITE" id="PS51257">
    <property type="entry name" value="PROKAR_LIPOPROTEIN"/>
    <property type="match status" value="1"/>
</dbReference>
<comment type="pathway">
    <text evidence="1">Nucleotide-sugar biosynthesis; UDP-alpha-D-glucuronate biosynthesis; UDP-alpha-D-glucuronate from UDP-alpha-D-glucose: step 1/1.</text>
</comment>
<dbReference type="EC" id="1.1.1.22" evidence="3 7"/>
<dbReference type="Pfam" id="PF03721">
    <property type="entry name" value="UDPG_MGDP_dh_N"/>
    <property type="match status" value="1"/>
</dbReference>
<proteinExistence type="inferred from homology"/>
<feature type="binding site" evidence="10">
    <location>
        <position position="33"/>
    </location>
    <ligand>
        <name>NAD(+)</name>
        <dbReference type="ChEBI" id="CHEBI:57540"/>
    </ligand>
</feature>
<dbReference type="InterPro" id="IPR028357">
    <property type="entry name" value="UDPglc_DH_bac"/>
</dbReference>
<dbReference type="SUPFAM" id="SSF52413">
    <property type="entry name" value="UDP-glucose/GDP-mannose dehydrogenase C-terminal domain"/>
    <property type="match status" value="1"/>
</dbReference>
<dbReference type="Proteomes" id="UP000561271">
    <property type="component" value="Unassembled WGS sequence"/>
</dbReference>
<dbReference type="EMBL" id="BLSC01000004">
    <property type="protein sequence ID" value="GFP36421.1"/>
    <property type="molecule type" value="Genomic_DNA"/>
</dbReference>
<feature type="binding site" evidence="9">
    <location>
        <begin position="155"/>
        <end position="158"/>
    </location>
    <ligand>
        <name>substrate</name>
    </ligand>
</feature>
<dbReference type="EMBL" id="BLRW01000029">
    <property type="protein sequence ID" value="GFP22903.1"/>
    <property type="molecule type" value="Genomic_DNA"/>
</dbReference>
<evidence type="ECO:0000256" key="10">
    <source>
        <dbReference type="PIRSR" id="PIRSR500134-3"/>
    </source>
</evidence>
<evidence type="ECO:0000313" key="19">
    <source>
        <dbReference type="Proteomes" id="UP000588083"/>
    </source>
</evidence>
<feature type="binding site" evidence="9">
    <location>
        <position position="207"/>
    </location>
    <ligand>
        <name>substrate</name>
    </ligand>
</feature>
<feature type="binding site" evidence="9">
    <location>
        <position position="260"/>
    </location>
    <ligand>
        <name>substrate</name>
    </ligand>
</feature>
<dbReference type="InterPro" id="IPR017476">
    <property type="entry name" value="UDP-Glc/GDP-Man"/>
</dbReference>
<gene>
    <name evidence="12" type="ORF">HKBW3S09_00370</name>
    <name evidence="13" type="ORF">HKBW3S34_01230</name>
    <name evidence="14" type="ORF">HKBW3S44_00104</name>
    <name evidence="15" type="ORF">HKBW3S47_00413</name>
</gene>
<evidence type="ECO:0000256" key="5">
    <source>
        <dbReference type="ARBA" id="ARBA00023027"/>
    </source>
</evidence>
<evidence type="ECO:0000313" key="18">
    <source>
        <dbReference type="Proteomes" id="UP000585609"/>
    </source>
</evidence>
<dbReference type="PANTHER" id="PTHR43750:SF3">
    <property type="entry name" value="UDP-GLUCOSE 6-DEHYDROGENASE TUAD"/>
    <property type="match status" value="1"/>
</dbReference>
<dbReference type="Proteomes" id="UP000585609">
    <property type="component" value="Unassembled WGS sequence"/>
</dbReference>
<feature type="binding site" evidence="10">
    <location>
        <position position="124"/>
    </location>
    <ligand>
        <name>NAD(+)</name>
        <dbReference type="ChEBI" id="CHEBI:57540"/>
    </ligand>
</feature>
<feature type="binding site" evidence="9">
    <location>
        <begin position="252"/>
        <end position="256"/>
    </location>
    <ligand>
        <name>substrate</name>
    </ligand>
</feature>
<evidence type="ECO:0000313" key="15">
    <source>
        <dbReference type="EMBL" id="GFP38712.1"/>
    </source>
</evidence>
<feature type="domain" description="UDP-glucose/GDP-mannose dehydrogenase C-terminal" evidence="11">
    <location>
        <begin position="316"/>
        <end position="417"/>
    </location>
</feature>
<name>A0A6V8NSA9_9ACTN</name>
<feature type="active site" description="Nucleophile" evidence="8">
    <location>
        <position position="263"/>
    </location>
</feature>
<dbReference type="PANTHER" id="PTHR43750">
    <property type="entry name" value="UDP-GLUCOSE 6-DEHYDROGENASE TUAD"/>
    <property type="match status" value="1"/>
</dbReference>
<evidence type="ECO:0000256" key="3">
    <source>
        <dbReference type="ARBA" id="ARBA00012954"/>
    </source>
</evidence>
<dbReference type="SMART" id="SM00984">
    <property type="entry name" value="UDPG_MGDP_dh_C"/>
    <property type="match status" value="1"/>
</dbReference>
<dbReference type="Proteomes" id="UP000588083">
    <property type="component" value="Unassembled WGS sequence"/>
</dbReference>
<dbReference type="InterPro" id="IPR036220">
    <property type="entry name" value="UDP-Glc/GDP-Man_DH_C_sf"/>
</dbReference>
<dbReference type="SUPFAM" id="SSF48179">
    <property type="entry name" value="6-phosphogluconate dehydrogenase C-terminal domain-like"/>
    <property type="match status" value="1"/>
</dbReference>
<dbReference type="GO" id="GO:0051287">
    <property type="term" value="F:NAD binding"/>
    <property type="evidence" value="ECO:0007669"/>
    <property type="project" value="InterPro"/>
</dbReference>
<sequence length="433" mass="47774">MDKFRIGIIGTGYVGLVTGACLSDMGHTVYCMDIDEKVIKDLKSGQLPIYEPGLAELVAQGKERGNLFFTTYIEEVTDNCEIIYLAVGTPQSLDGGADLSQIYEAARSIRDSARRHTIVVTKSTVPVGTGGGLQHLLAEREDNEVSFSYVANPEFLREGSAIKDFLEPDRIIIGSSDEESLDKMESIYRPLGVPMVRTDVKSAEMIKYASNAFLATKISFINEIANVCEEVGADIDVVVQGMGMDKRIGTSFLKAGIGYGGSCFPKDVQALKQLAGNTGYVFQLLNSVIEVNNLQKSRMLVKIKKKLGGLYGATIGLWGLSFKPNTDDIREASSLVLIKLLLNEGVKVKVYDPVAMEKCRLLHKGVHYCQDPYQVAEGCDALILVTEWDCFLDLDYTRILKSMNRPYIFDGRNALEHLKLRALGFEYEGVGRK</sequence>
<protein>
    <recommendedName>
        <fullName evidence="3 7">UDP-glucose 6-dehydrogenase</fullName>
        <ecNumber evidence="3 7">1.1.1.22</ecNumber>
    </recommendedName>
</protein>
<dbReference type="Proteomes" id="UP000569018">
    <property type="component" value="Unassembled WGS sequence"/>
</dbReference>
<dbReference type="Gene3D" id="3.40.50.720">
    <property type="entry name" value="NAD(P)-binding Rossmann-like Domain"/>
    <property type="match status" value="2"/>
</dbReference>
<organism evidence="12 18">
    <name type="scientific">Candidatus Hakubella thermalkaliphila</name>
    <dbReference type="NCBI Taxonomy" id="2754717"/>
    <lineage>
        <taxon>Bacteria</taxon>
        <taxon>Bacillati</taxon>
        <taxon>Actinomycetota</taxon>
        <taxon>Actinomycetota incertae sedis</taxon>
        <taxon>Candidatus Hakubellales</taxon>
        <taxon>Candidatus Hakubellaceae</taxon>
        <taxon>Candidatus Hakubella</taxon>
    </lineage>
</organism>